<keyword evidence="3" id="KW-1185">Reference proteome</keyword>
<dbReference type="RefSeq" id="WP_089889056.1">
    <property type="nucleotide sequence ID" value="NZ_FOJG01000001.1"/>
</dbReference>
<proteinExistence type="predicted"/>
<dbReference type="InterPro" id="IPR006674">
    <property type="entry name" value="HD_domain"/>
</dbReference>
<dbReference type="InterPro" id="IPR003607">
    <property type="entry name" value="HD/PDEase_dom"/>
</dbReference>
<dbReference type="GO" id="GO:0008832">
    <property type="term" value="F:dGTPase activity"/>
    <property type="evidence" value="ECO:0007669"/>
    <property type="project" value="TreeGrafter"/>
</dbReference>
<dbReference type="Gene3D" id="1.10.3210.10">
    <property type="entry name" value="Hypothetical protein af1432"/>
    <property type="match status" value="1"/>
</dbReference>
<dbReference type="InterPro" id="IPR045509">
    <property type="entry name" value="HD_assoc_2"/>
</dbReference>
<protein>
    <recommendedName>
        <fullName evidence="1">HD/PDEase domain-containing protein</fullName>
    </recommendedName>
</protein>
<evidence type="ECO:0000313" key="3">
    <source>
        <dbReference type="Proteomes" id="UP000199310"/>
    </source>
</evidence>
<dbReference type="SUPFAM" id="SSF109604">
    <property type="entry name" value="HD-domain/PDEase-like"/>
    <property type="match status" value="1"/>
</dbReference>
<dbReference type="Pfam" id="PF19276">
    <property type="entry name" value="HD_assoc_2"/>
    <property type="match status" value="1"/>
</dbReference>
<evidence type="ECO:0000313" key="2">
    <source>
        <dbReference type="EMBL" id="SEV98773.1"/>
    </source>
</evidence>
<feature type="domain" description="HD/PDEase" evidence="1">
    <location>
        <begin position="52"/>
        <end position="177"/>
    </location>
</feature>
<dbReference type="PANTHER" id="PTHR11373:SF4">
    <property type="entry name" value="DEOXYNUCLEOSIDE TRIPHOSPHATE TRIPHOSPHOHYDROLASE SAMHD1"/>
    <property type="match status" value="1"/>
</dbReference>
<name>A0A1I0NCB2_9BACT</name>
<dbReference type="PANTHER" id="PTHR11373">
    <property type="entry name" value="DEOXYNUCLEOSIDE TRIPHOSPHATE TRIPHOSPHOHYDROLASE"/>
    <property type="match status" value="1"/>
</dbReference>
<dbReference type="CDD" id="cd00077">
    <property type="entry name" value="HDc"/>
    <property type="match status" value="1"/>
</dbReference>
<dbReference type="GO" id="GO:0006203">
    <property type="term" value="P:dGTP catabolic process"/>
    <property type="evidence" value="ECO:0007669"/>
    <property type="project" value="TreeGrafter"/>
</dbReference>
<dbReference type="STRING" id="29529.SAMN04488122_0085"/>
<sequence length="414" mass="47568">MTERKRKIVNDPVYGFITIDHPLILNLISHPYYQRLRRIHQMALAHLVYPGAMHTRFHHSMGAYHLMSMALQELRSKGADITPEEEVAAKMAILLHDIGHGPYSHALENGIIEGVSHEEISQWLMEALNREMDGALSLTLDIFNGRYHKMFLHQLVSSQLDVDRMDYLNRDSFFTGVAEGTIGYDRIIKMLTVHKGELMVEEKGIYSIEKFIIARRLMYWQVYLHKTVLSAENMLVKILTRAKALAQEGKELFCSPALRYFLYNTITRNNFECGPECLELFCQLDDYDIMGAIKVWTTHEDKVLSLLCKWLIDRNLFKVVLSNQPFDGSAALLLKEQVKQKWGIEDADLDYFVFSGAATLRAYNVNDEKINILFKDGTVKDISSIDNALISHTLAIPVKKFYICHPKIQANNVL</sequence>
<dbReference type="AlphaFoldDB" id="A0A1I0NCB2"/>
<dbReference type="Proteomes" id="UP000199310">
    <property type="component" value="Unassembled WGS sequence"/>
</dbReference>
<dbReference type="SMART" id="SM00471">
    <property type="entry name" value="HDc"/>
    <property type="match status" value="1"/>
</dbReference>
<accession>A0A1I0NCB2</accession>
<dbReference type="EMBL" id="FOJG01000001">
    <property type="protein sequence ID" value="SEV98773.1"/>
    <property type="molecule type" value="Genomic_DNA"/>
</dbReference>
<dbReference type="OrthoDB" id="9803619at2"/>
<dbReference type="InterPro" id="IPR050135">
    <property type="entry name" value="dGTPase-like"/>
</dbReference>
<reference evidence="3" key="1">
    <citation type="submission" date="2016-10" db="EMBL/GenBank/DDBJ databases">
        <authorList>
            <person name="Varghese N."/>
            <person name="Submissions S."/>
        </authorList>
    </citation>
    <scope>NUCLEOTIDE SEQUENCE [LARGE SCALE GENOMIC DNA]</scope>
    <source>
        <strain evidence="3">DSM 3695</strain>
    </source>
</reference>
<gene>
    <name evidence="2" type="ORF">SAMN04488122_0085</name>
</gene>
<organism evidence="2 3">
    <name type="scientific">Chitinophaga arvensicola</name>
    <dbReference type="NCBI Taxonomy" id="29529"/>
    <lineage>
        <taxon>Bacteria</taxon>
        <taxon>Pseudomonadati</taxon>
        <taxon>Bacteroidota</taxon>
        <taxon>Chitinophagia</taxon>
        <taxon>Chitinophagales</taxon>
        <taxon>Chitinophagaceae</taxon>
        <taxon>Chitinophaga</taxon>
    </lineage>
</organism>
<evidence type="ECO:0000259" key="1">
    <source>
        <dbReference type="SMART" id="SM00471"/>
    </source>
</evidence>
<dbReference type="Pfam" id="PF01966">
    <property type="entry name" value="HD"/>
    <property type="match status" value="1"/>
</dbReference>